<gene>
    <name evidence="3" type="primary">LOC106456159</name>
</gene>
<proteinExistence type="predicted"/>
<reference evidence="1" key="1">
    <citation type="submission" date="2023-09" db="UniProtKB">
        <authorList>
            <consortium name="Ensembl"/>
        </authorList>
    </citation>
    <scope>IDENTIFICATION</scope>
</reference>
<dbReference type="Gene3D" id="2.10.60.10">
    <property type="entry name" value="CD59"/>
    <property type="match status" value="1"/>
</dbReference>
<dbReference type="Ensembl" id="ENSPNYT00000008361.1">
    <property type="protein sequence ID" value="ENSPNYP00000008162.1"/>
    <property type="gene ID" value="ENSPNYG00000006259.1"/>
</dbReference>
<dbReference type="OrthoDB" id="8846122at2759"/>
<sequence>MGCYHDSAKYERVYIKRESRCPLSHWEKPRQTYSKAAMLNRTMKLLVLALAVALLFTAGEALDCHRCVPKRAGGSCELTVETCKPEKNGCAAANFLKAPYGHYQKCMDLDSCEMLKMNAYINMKCCSEDMCNTL</sequence>
<dbReference type="AlphaFoldDB" id="A0A3B4FCD8"/>
<dbReference type="Proteomes" id="UP000695023">
    <property type="component" value="Unplaced"/>
</dbReference>
<name>A0A3B4FCD8_9CICH</name>
<dbReference type="InterPro" id="IPR045860">
    <property type="entry name" value="Snake_toxin-like_sf"/>
</dbReference>
<dbReference type="GeneTree" id="ENSGT00940000168621"/>
<keyword evidence="2" id="KW-1185">Reference proteome</keyword>
<dbReference type="CTD" id="100329375"/>
<evidence type="ECO:0000313" key="2">
    <source>
        <dbReference type="Proteomes" id="UP000695023"/>
    </source>
</evidence>
<accession>A0A3B4FCD8</accession>
<dbReference type="RefSeq" id="XP_013765234.1">
    <property type="nucleotide sequence ID" value="XM_013909780.1"/>
</dbReference>
<dbReference type="STRING" id="303518.ENSPNYP00000008162"/>
<dbReference type="SUPFAM" id="SSF57302">
    <property type="entry name" value="Snake toxin-like"/>
    <property type="match status" value="1"/>
</dbReference>
<dbReference type="CDD" id="cd23611">
    <property type="entry name" value="TFP_LU_ECD_THFP5"/>
    <property type="match status" value="1"/>
</dbReference>
<organism evidence="1">
    <name type="scientific">Pundamilia nyererei</name>
    <dbReference type="NCBI Taxonomy" id="303518"/>
    <lineage>
        <taxon>Eukaryota</taxon>
        <taxon>Metazoa</taxon>
        <taxon>Chordata</taxon>
        <taxon>Craniata</taxon>
        <taxon>Vertebrata</taxon>
        <taxon>Euteleostomi</taxon>
        <taxon>Actinopterygii</taxon>
        <taxon>Neopterygii</taxon>
        <taxon>Teleostei</taxon>
        <taxon>Neoteleostei</taxon>
        <taxon>Acanthomorphata</taxon>
        <taxon>Ovalentaria</taxon>
        <taxon>Cichlomorphae</taxon>
        <taxon>Cichliformes</taxon>
        <taxon>Cichlidae</taxon>
        <taxon>African cichlids</taxon>
        <taxon>Pseudocrenilabrinae</taxon>
        <taxon>Haplochromini</taxon>
        <taxon>Pundamilia</taxon>
    </lineage>
</organism>
<protein>
    <submittedName>
        <fullName evidence="1 3">CD59B glycoprotein-like</fullName>
    </submittedName>
</protein>
<reference evidence="3" key="2">
    <citation type="submission" date="2025-04" db="UniProtKB">
        <authorList>
            <consortium name="RefSeq"/>
        </authorList>
    </citation>
    <scope>IDENTIFICATION</scope>
</reference>
<evidence type="ECO:0000313" key="3">
    <source>
        <dbReference type="RefSeq" id="XP_013765234.1"/>
    </source>
</evidence>
<evidence type="ECO:0000313" key="1">
    <source>
        <dbReference type="Ensembl" id="ENSPNYP00000008162.1"/>
    </source>
</evidence>